<evidence type="ECO:0000259" key="16">
    <source>
        <dbReference type="Pfam" id="PF20628"/>
    </source>
</evidence>
<keyword evidence="8 17" id="KW-0456">Lyase</keyword>
<sequence>MTSISRRSLLGRAGLLAGAGVAGGVLAGCSTATPPPPQVVAFRGAHQAGVDTAAQDRLAFAAFDVVPGSSRADLVALLTTWTAAAEAMAAGQPVPGNNDDQNSPPADTGEAFDLAPGNLTVTVGFGPGLFDGRFGLAGRKPAELAVLPTLPGDTLDPTISGGDLAIQACSEDPQVAFHAVRNLARLGRGTVVTRWTQLGFGRTSSTSTAQATPRNLMGFKDGTRNLKVEDPAAMNRSVWIAPGDVPGGASWLAGGSFLVSRRIRMILETWDRDVLSDQENVFGRSKSAGAPLSGGDEFTPPDFTKTLATGLPAIPLDAHMRLAAPENNNGTAILRRSYSFTDGVDPTTGMLDAGLFFIAFMRSPTQFTTLQTQLGSHDALNEYIRHTSSALFACPPGVAPGNAGDYWGRALLEG</sequence>
<dbReference type="InterPro" id="IPR011008">
    <property type="entry name" value="Dimeric_a/b-barrel"/>
</dbReference>
<evidence type="ECO:0000256" key="11">
    <source>
        <dbReference type="ARBA" id="ARBA00033775"/>
    </source>
</evidence>
<evidence type="ECO:0000256" key="8">
    <source>
        <dbReference type="ARBA" id="ARBA00023239"/>
    </source>
</evidence>
<evidence type="ECO:0000256" key="9">
    <source>
        <dbReference type="ARBA" id="ARBA00025737"/>
    </source>
</evidence>
<dbReference type="EMBL" id="JAJNDB010000002">
    <property type="protein sequence ID" value="MCD2194233.1"/>
    <property type="molecule type" value="Genomic_DNA"/>
</dbReference>
<dbReference type="SUPFAM" id="SSF54909">
    <property type="entry name" value="Dimeric alpha+beta barrel"/>
    <property type="match status" value="1"/>
</dbReference>
<gene>
    <name evidence="17" type="primary">efeB</name>
    <name evidence="17" type="ORF">LQ327_12690</name>
</gene>
<keyword evidence="2 13" id="KW-0575">Peroxidase</keyword>
<evidence type="ECO:0000256" key="10">
    <source>
        <dbReference type="ARBA" id="ARBA00033771"/>
    </source>
</evidence>
<dbReference type="Pfam" id="PF04261">
    <property type="entry name" value="Dyp_perox_N"/>
    <property type="match status" value="1"/>
</dbReference>
<evidence type="ECO:0000256" key="3">
    <source>
        <dbReference type="ARBA" id="ARBA00022617"/>
    </source>
</evidence>
<dbReference type="PANTHER" id="PTHR30521">
    <property type="entry name" value="DEFERROCHELATASE/PEROXIDASE"/>
    <property type="match status" value="1"/>
</dbReference>
<comment type="cofactor">
    <cofactor evidence="13">
        <name>heme b</name>
        <dbReference type="ChEBI" id="CHEBI:60344"/>
    </cofactor>
    <text evidence="13">Binds 1 heme b (iron(II)-protoporphyrin IX) group non-covalently per subunit.</text>
</comment>
<keyword evidence="3 13" id="KW-0349">Heme</keyword>
<dbReference type="InterPro" id="IPR048327">
    <property type="entry name" value="Dyp_perox_N"/>
</dbReference>
<dbReference type="PROSITE" id="PS51257">
    <property type="entry name" value="PROKAR_LIPOPROTEIN"/>
    <property type="match status" value="1"/>
</dbReference>
<evidence type="ECO:0000256" key="7">
    <source>
        <dbReference type="ARBA" id="ARBA00023004"/>
    </source>
</evidence>
<evidence type="ECO:0000256" key="6">
    <source>
        <dbReference type="ARBA" id="ARBA00023002"/>
    </source>
</evidence>
<comment type="function">
    <text evidence="13">Involved in the recovery of exogenous heme iron. Extracts iron from heme while preserving the protoporphyrin ring intact.</text>
</comment>
<evidence type="ECO:0000313" key="18">
    <source>
        <dbReference type="Proteomes" id="UP001199469"/>
    </source>
</evidence>
<dbReference type="PANTHER" id="PTHR30521:SF4">
    <property type="entry name" value="DEFERROCHELATASE"/>
    <property type="match status" value="1"/>
</dbReference>
<comment type="subcellular location">
    <subcellularLocation>
        <location evidence="1">Cell envelope</location>
    </subcellularLocation>
</comment>
<evidence type="ECO:0000313" key="17">
    <source>
        <dbReference type="EMBL" id="MCD2194233.1"/>
    </source>
</evidence>
<keyword evidence="18" id="KW-1185">Reference proteome</keyword>
<evidence type="ECO:0000256" key="14">
    <source>
        <dbReference type="SAM" id="MobiDB-lite"/>
    </source>
</evidence>
<protein>
    <recommendedName>
        <fullName evidence="10 13">Deferrochelatase</fullName>
        <ecNumber evidence="13">1.11.1.-</ecNumber>
    </recommendedName>
    <alternativeName>
        <fullName evidence="11 13">Peroxidase EfeB</fullName>
    </alternativeName>
</protein>
<evidence type="ECO:0000259" key="15">
    <source>
        <dbReference type="Pfam" id="PF04261"/>
    </source>
</evidence>
<dbReference type="Proteomes" id="UP001199469">
    <property type="component" value="Unassembled WGS sequence"/>
</dbReference>
<dbReference type="PROSITE" id="PS51404">
    <property type="entry name" value="DYP_PEROXIDASE"/>
    <property type="match status" value="1"/>
</dbReference>
<dbReference type="RefSeq" id="WP_230734040.1">
    <property type="nucleotide sequence ID" value="NZ_JAJNDB010000002.1"/>
</dbReference>
<keyword evidence="4 13" id="KW-0479">Metal-binding</keyword>
<dbReference type="NCBIfam" id="TIGR01412">
    <property type="entry name" value="tat_substr_1"/>
    <property type="match status" value="1"/>
</dbReference>
<name>A0ABS8P898_9PSEU</name>
<accession>A0ABS8P898</accession>
<reference evidence="17 18" key="1">
    <citation type="submission" date="2021-11" db="EMBL/GenBank/DDBJ databases">
        <title>Draft genome sequence of Actinomycetospora sp. SF1 isolated from the rhizosphere soil.</title>
        <authorList>
            <person name="Duangmal K."/>
            <person name="Chantavorakit T."/>
        </authorList>
    </citation>
    <scope>NUCLEOTIDE SEQUENCE [LARGE SCALE GENOMIC DNA]</scope>
    <source>
        <strain evidence="17 18">TBRC 5722</strain>
    </source>
</reference>
<dbReference type="GO" id="GO:0016829">
    <property type="term" value="F:lyase activity"/>
    <property type="evidence" value="ECO:0007669"/>
    <property type="project" value="UniProtKB-KW"/>
</dbReference>
<evidence type="ECO:0000256" key="5">
    <source>
        <dbReference type="ARBA" id="ARBA00022729"/>
    </source>
</evidence>
<comment type="caution">
    <text evidence="17">The sequence shown here is derived from an EMBL/GenBank/DDBJ whole genome shotgun (WGS) entry which is preliminary data.</text>
</comment>
<organism evidence="17 18">
    <name type="scientific">Actinomycetospora endophytica</name>
    <dbReference type="NCBI Taxonomy" id="2291215"/>
    <lineage>
        <taxon>Bacteria</taxon>
        <taxon>Bacillati</taxon>
        <taxon>Actinomycetota</taxon>
        <taxon>Actinomycetes</taxon>
        <taxon>Pseudonocardiales</taxon>
        <taxon>Pseudonocardiaceae</taxon>
        <taxon>Actinomycetospora</taxon>
    </lineage>
</organism>
<evidence type="ECO:0000256" key="13">
    <source>
        <dbReference type="RuleBase" id="RU365017"/>
    </source>
</evidence>
<dbReference type="EC" id="1.11.1.-" evidence="13"/>
<dbReference type="InterPro" id="IPR006314">
    <property type="entry name" value="Dyp_peroxidase"/>
</dbReference>
<dbReference type="InterPro" id="IPR006313">
    <property type="entry name" value="EfeB/EfeN"/>
</dbReference>
<comment type="catalytic activity">
    <reaction evidence="12">
        <text>heme b + 2 H(+) = protoporphyrin IX + Fe(2+)</text>
        <dbReference type="Rhea" id="RHEA:22584"/>
        <dbReference type="ChEBI" id="CHEBI:15378"/>
        <dbReference type="ChEBI" id="CHEBI:29033"/>
        <dbReference type="ChEBI" id="CHEBI:57306"/>
        <dbReference type="ChEBI" id="CHEBI:60344"/>
        <dbReference type="EC" id="4.98.1.1"/>
    </reaction>
    <physiologicalReaction direction="left-to-right" evidence="12">
        <dbReference type="Rhea" id="RHEA:22585"/>
    </physiologicalReaction>
</comment>
<evidence type="ECO:0000256" key="1">
    <source>
        <dbReference type="ARBA" id="ARBA00004196"/>
    </source>
</evidence>
<keyword evidence="5 13" id="KW-0732">Signal</keyword>
<comment type="similarity">
    <text evidence="9 13">Belongs to the DyP-type peroxidase family.</text>
</comment>
<feature type="domain" description="Dyp-type peroxidase C-terminal" evidence="16">
    <location>
        <begin position="212"/>
        <end position="398"/>
    </location>
</feature>
<dbReference type="InterPro" id="IPR048328">
    <property type="entry name" value="Dyp_perox_C"/>
</dbReference>
<dbReference type="NCBIfam" id="TIGR01413">
    <property type="entry name" value="Dyp_perox_fam"/>
    <property type="match status" value="1"/>
</dbReference>
<feature type="region of interest" description="Disordered" evidence="14">
    <location>
        <begin position="91"/>
        <end position="110"/>
    </location>
</feature>
<dbReference type="Pfam" id="PF20628">
    <property type="entry name" value="Dyp_perox_C"/>
    <property type="match status" value="1"/>
</dbReference>
<feature type="signal peptide" evidence="13">
    <location>
        <begin position="1"/>
        <end position="27"/>
    </location>
</feature>
<keyword evidence="6 13" id="KW-0560">Oxidoreductase</keyword>
<feature type="chain" id="PRO_5044968918" description="Deferrochelatase" evidence="13">
    <location>
        <begin position="28"/>
        <end position="414"/>
    </location>
</feature>
<evidence type="ECO:0000256" key="12">
    <source>
        <dbReference type="ARBA" id="ARBA00048856"/>
    </source>
</evidence>
<feature type="domain" description="Dyp-type peroxidase N-terminal" evidence="15">
    <location>
        <begin position="47"/>
        <end position="200"/>
    </location>
</feature>
<evidence type="ECO:0000256" key="4">
    <source>
        <dbReference type="ARBA" id="ARBA00022723"/>
    </source>
</evidence>
<dbReference type="PROSITE" id="PS51318">
    <property type="entry name" value="TAT"/>
    <property type="match status" value="1"/>
</dbReference>
<dbReference type="InterPro" id="IPR006311">
    <property type="entry name" value="TAT_signal"/>
</dbReference>
<keyword evidence="7 13" id="KW-0408">Iron</keyword>
<proteinExistence type="inferred from homology"/>
<evidence type="ECO:0000256" key="2">
    <source>
        <dbReference type="ARBA" id="ARBA00022559"/>
    </source>
</evidence>